<feature type="region of interest" description="Disordered" evidence="1">
    <location>
        <begin position="453"/>
        <end position="495"/>
    </location>
</feature>
<feature type="region of interest" description="Disordered" evidence="1">
    <location>
        <begin position="39"/>
        <end position="71"/>
    </location>
</feature>
<organism evidence="4 5">
    <name type="scientific">Chromohalobacter moromii</name>
    <dbReference type="NCBI Taxonomy" id="2860329"/>
    <lineage>
        <taxon>Bacteria</taxon>
        <taxon>Pseudomonadati</taxon>
        <taxon>Pseudomonadota</taxon>
        <taxon>Gammaproteobacteria</taxon>
        <taxon>Oceanospirillales</taxon>
        <taxon>Halomonadaceae</taxon>
        <taxon>Chromohalobacter</taxon>
    </lineage>
</organism>
<feature type="chain" id="PRO_5040792992" description="DUF6844 domain-containing protein" evidence="2">
    <location>
        <begin position="36"/>
        <end position="495"/>
    </location>
</feature>
<evidence type="ECO:0000259" key="3">
    <source>
        <dbReference type="Pfam" id="PF20891"/>
    </source>
</evidence>
<dbReference type="Pfam" id="PF20891">
    <property type="entry name" value="DUF6844"/>
    <property type="match status" value="1"/>
</dbReference>
<proteinExistence type="predicted"/>
<evidence type="ECO:0000313" key="4">
    <source>
        <dbReference type="EMBL" id="MCT8506705.1"/>
    </source>
</evidence>
<dbReference type="Proteomes" id="UP001145353">
    <property type="component" value="Unassembled WGS sequence"/>
</dbReference>
<evidence type="ECO:0000256" key="1">
    <source>
        <dbReference type="SAM" id="MobiDB-lite"/>
    </source>
</evidence>
<sequence>MSILSSTSPYKGSYKPLVAAIGLACLALAPLSAFAQSGDAGSDAASTATPSTSGSSTSDPSAPDAQEESPSPFMAVKEVSNSGELIQRFLEQRGWQQGPHAGNPSGGNLVVATESIAADPSTIEFSQARLIATEEAFLKAMGELVSQDAVNVGKTMADRFMKDGLPEEVKDTTGLDALGEAVASRLAESSVQALNKVIEELGGDASQLPQLNIAERKQLLYDEFVTSTTWQAMGQLSGVGVFGLVEETGGDGPVNNGSVSIVVVQSPRFSELGRQLRNGGGAPAQALPVASVMEDLRPMLDAGTPMLGLFGVQPVVKEGRFGLMSFGMSAPALVRGTMQEYEINAEMEAARQSAKLMADGWLAQFATMTVQGQKESSKRKLREQVRETRGDGTSRILTQEGIGRMVRNVMRSESQANLKGVQTIGQWSTPDPQTGHPYLGYVKYWSPGTAASAEARMEARNNPGSDGAGSTSGASSEDSTTTPESSRSTGSFGEW</sequence>
<evidence type="ECO:0000256" key="2">
    <source>
        <dbReference type="SAM" id="SignalP"/>
    </source>
</evidence>
<feature type="signal peptide" evidence="2">
    <location>
        <begin position="1"/>
        <end position="35"/>
    </location>
</feature>
<accession>A0A9X2X4S2</accession>
<reference evidence="4" key="1">
    <citation type="submission" date="2021-07" db="EMBL/GenBank/DDBJ databases">
        <authorList>
            <person name="Luelf R.H."/>
        </authorList>
    </citation>
    <scope>NUCLEOTIDE SEQUENCE</scope>
    <source>
        <strain evidence="4">TMW 2.2304</strain>
    </source>
</reference>
<dbReference type="InterPro" id="IPR049286">
    <property type="entry name" value="DUF6844"/>
</dbReference>
<dbReference type="RefSeq" id="WP_247640606.1">
    <property type="nucleotide sequence ID" value="NZ_JAHXCZ010000006.1"/>
</dbReference>
<keyword evidence="2" id="KW-0732">Signal</keyword>
<protein>
    <recommendedName>
        <fullName evidence="3">DUF6844 domain-containing protein</fullName>
    </recommendedName>
</protein>
<evidence type="ECO:0000313" key="5">
    <source>
        <dbReference type="Proteomes" id="UP001145353"/>
    </source>
</evidence>
<name>A0A9X2X4S2_9GAMM</name>
<dbReference type="AlphaFoldDB" id="A0A9X2X4S2"/>
<dbReference type="EMBL" id="JAHXDE010000006">
    <property type="protein sequence ID" value="MCT8506705.1"/>
    <property type="molecule type" value="Genomic_DNA"/>
</dbReference>
<comment type="caution">
    <text evidence="4">The sequence shown here is derived from an EMBL/GenBank/DDBJ whole genome shotgun (WGS) entry which is preliminary data.</text>
</comment>
<feature type="compositionally biased region" description="Low complexity" evidence="1">
    <location>
        <begin position="39"/>
        <end position="64"/>
    </location>
</feature>
<keyword evidence="5" id="KW-1185">Reference proteome</keyword>
<gene>
    <name evidence="4" type="ORF">KZO87_15105</name>
</gene>
<reference evidence="4" key="2">
    <citation type="journal article" date="2022" name="Syst. Appl. Microbiol.">
        <title>Chromohalobacter moromii sp. nov., a moderately halophilic bacterium isolated from lupine-based moromi fermentation.</title>
        <authorList>
            <person name="Lulf R.H."/>
            <person name="Hilgarth M."/>
            <person name="Ehrmann M.A."/>
        </authorList>
    </citation>
    <scope>NUCLEOTIDE SEQUENCE</scope>
    <source>
        <strain evidence="4">TMW 2.2304</strain>
    </source>
</reference>
<feature type="domain" description="DUF6844" evidence="3">
    <location>
        <begin position="192"/>
        <end position="269"/>
    </location>
</feature>
<feature type="compositionally biased region" description="Low complexity" evidence="1">
    <location>
        <begin position="464"/>
        <end position="495"/>
    </location>
</feature>